<dbReference type="AlphaFoldDB" id="A0AAW0AT77"/>
<keyword evidence="3" id="KW-1185">Reference proteome</keyword>
<name>A0AAW0AT77_9AGAR</name>
<proteinExistence type="predicted"/>
<evidence type="ECO:0000313" key="2">
    <source>
        <dbReference type="EMBL" id="KAK7016668.1"/>
    </source>
</evidence>
<dbReference type="EMBL" id="JAWWNJ010000050">
    <property type="protein sequence ID" value="KAK7016668.1"/>
    <property type="molecule type" value="Genomic_DNA"/>
</dbReference>
<accession>A0AAW0AT77</accession>
<evidence type="ECO:0000256" key="1">
    <source>
        <dbReference type="SAM" id="MobiDB-lite"/>
    </source>
</evidence>
<feature type="region of interest" description="Disordered" evidence="1">
    <location>
        <begin position="208"/>
        <end position="228"/>
    </location>
</feature>
<dbReference type="Proteomes" id="UP001362999">
    <property type="component" value="Unassembled WGS sequence"/>
</dbReference>
<comment type="caution">
    <text evidence="2">The sequence shown here is derived from an EMBL/GenBank/DDBJ whole genome shotgun (WGS) entry which is preliminary data.</text>
</comment>
<evidence type="ECO:0000313" key="3">
    <source>
        <dbReference type="Proteomes" id="UP001362999"/>
    </source>
</evidence>
<organism evidence="2 3">
    <name type="scientific">Favolaschia claudopus</name>
    <dbReference type="NCBI Taxonomy" id="2862362"/>
    <lineage>
        <taxon>Eukaryota</taxon>
        <taxon>Fungi</taxon>
        <taxon>Dikarya</taxon>
        <taxon>Basidiomycota</taxon>
        <taxon>Agaricomycotina</taxon>
        <taxon>Agaricomycetes</taxon>
        <taxon>Agaricomycetidae</taxon>
        <taxon>Agaricales</taxon>
        <taxon>Marasmiineae</taxon>
        <taxon>Mycenaceae</taxon>
        <taxon>Favolaschia</taxon>
    </lineage>
</organism>
<feature type="non-terminal residue" evidence="2">
    <location>
        <position position="262"/>
    </location>
</feature>
<gene>
    <name evidence="2" type="ORF">R3P38DRAFT_2990969</name>
</gene>
<protein>
    <submittedName>
        <fullName evidence="2">Uncharacterized protein</fullName>
    </submittedName>
</protein>
<sequence>MTHVPDLPPTLAKLLELLSKLIELISASFLTPAPAPPPRRPVACSYCSSPRHLIRHCPRVLADIRSGLCKRNAVGRVVLPSGLYVPHTVVGPNLRARLLAYTRTQQLLTPPVVRRPVPAVAPPLASSSLTPASFTPSPTYRAPIISHDFIPGYAPPTRYVVGGLPDPSPRLPVSVVSSIPDPSPRIPISSTATDVPTAPEAPAHLQTATSIEVSSTAPSPPVPPSDPLDDVFHELALLHLHPRSVAPFSPRASYGSAPRFEL</sequence>
<reference evidence="2 3" key="1">
    <citation type="journal article" date="2024" name="J Genomics">
        <title>Draft genome sequencing and assembly of Favolaschia claudopus CIRM-BRFM 2984 isolated from oak limbs.</title>
        <authorList>
            <person name="Navarro D."/>
            <person name="Drula E."/>
            <person name="Chaduli D."/>
            <person name="Cazenave R."/>
            <person name="Ahrendt S."/>
            <person name="Wang J."/>
            <person name="Lipzen A."/>
            <person name="Daum C."/>
            <person name="Barry K."/>
            <person name="Grigoriev I.V."/>
            <person name="Favel A."/>
            <person name="Rosso M.N."/>
            <person name="Martin F."/>
        </authorList>
    </citation>
    <scope>NUCLEOTIDE SEQUENCE [LARGE SCALE GENOMIC DNA]</scope>
    <source>
        <strain evidence="2 3">CIRM-BRFM 2984</strain>
    </source>
</reference>